<dbReference type="Pfam" id="PF00534">
    <property type="entry name" value="Glycos_transf_1"/>
    <property type="match status" value="1"/>
</dbReference>
<sequence length="379" mass="43698">MKKILFVATVENHILYFHIPFIKYFQNKGYEVHVATKLGNMQNELKGISVICHNIDFSRSPYSLNNFKALKQLVNIMKRNKYLLVHVHTPVGAFLGRLAAKLTNTKPVIYTAHGFHFYKGGPLKNWIIYYTMEKIAAHWTDGIITINKEDFEYAKKFKIRVKNGVYIVHGVGVDIKKYYINNIKLRKDYRKRYLSATDNDVIIICIGEINKNKNQMQLIKSIQRILKEKNNVYALIIGDGSERKNLQKYIKDNELEKNIKILGFRSDIPELLNASDIIGLFSYREGLGKCLMEGMAAGLPIIATDTKGARELVNDGYNGFLVPVYDIDKTVDTIKKLADDKELRTKMGSEGRKIIQDYSIDKVLKEMDEIYSLYLNKTY</sequence>
<dbReference type="PANTHER" id="PTHR12526:SF630">
    <property type="entry name" value="GLYCOSYLTRANSFERASE"/>
    <property type="match status" value="1"/>
</dbReference>
<dbReference type="Proteomes" id="UP000214975">
    <property type="component" value="Chromosome"/>
</dbReference>
<dbReference type="InterPro" id="IPR028098">
    <property type="entry name" value="Glyco_trans_4-like_N"/>
</dbReference>
<dbReference type="Gene3D" id="3.40.50.2000">
    <property type="entry name" value="Glycogen Phosphorylase B"/>
    <property type="match status" value="2"/>
</dbReference>
<evidence type="ECO:0000259" key="1">
    <source>
        <dbReference type="Pfam" id="PF00534"/>
    </source>
</evidence>
<reference evidence="3 4" key="1">
    <citation type="submission" date="2016-08" db="EMBL/GenBank/DDBJ databases">
        <title>A novel genetic cassette of butanologenic Thermoanaerobacterium thermosaccharolyticum that directly convert cellulose to butanol.</title>
        <authorList>
            <person name="Li T."/>
            <person name="He J."/>
        </authorList>
    </citation>
    <scope>NUCLEOTIDE SEQUENCE [LARGE SCALE GENOMIC DNA]</scope>
    <source>
        <strain evidence="3 4">TG57</strain>
    </source>
</reference>
<evidence type="ECO:0000313" key="3">
    <source>
        <dbReference type="EMBL" id="AST58540.1"/>
    </source>
</evidence>
<evidence type="ECO:0000313" key="4">
    <source>
        <dbReference type="Proteomes" id="UP000214975"/>
    </source>
</evidence>
<keyword evidence="3" id="KW-0808">Transferase</keyword>
<dbReference type="PANTHER" id="PTHR12526">
    <property type="entry name" value="GLYCOSYLTRANSFERASE"/>
    <property type="match status" value="1"/>
</dbReference>
<dbReference type="AlphaFoldDB" id="A0A223I1F0"/>
<dbReference type="InterPro" id="IPR001296">
    <property type="entry name" value="Glyco_trans_1"/>
</dbReference>
<evidence type="ECO:0000259" key="2">
    <source>
        <dbReference type="Pfam" id="PF13477"/>
    </source>
</evidence>
<dbReference type="GO" id="GO:0016757">
    <property type="term" value="F:glycosyltransferase activity"/>
    <property type="evidence" value="ECO:0007669"/>
    <property type="project" value="InterPro"/>
</dbReference>
<accession>A0A223I1F0</accession>
<protein>
    <submittedName>
        <fullName evidence="3">Glycosyl transferase family 1</fullName>
    </submittedName>
</protein>
<gene>
    <name evidence="3" type="ORF">Thert_02700</name>
</gene>
<dbReference type="CDD" id="cd03808">
    <property type="entry name" value="GT4_CapM-like"/>
    <property type="match status" value="1"/>
</dbReference>
<feature type="domain" description="Glycosyl transferase family 1" evidence="1">
    <location>
        <begin position="197"/>
        <end position="353"/>
    </location>
</feature>
<name>A0A223I1F0_THETR</name>
<dbReference type="EMBL" id="CP016893">
    <property type="protein sequence ID" value="AST58540.1"/>
    <property type="molecule type" value="Genomic_DNA"/>
</dbReference>
<organism evidence="3 4">
    <name type="scientific">Thermoanaerobacterium thermosaccharolyticum</name>
    <name type="common">Clostridium thermosaccharolyticum</name>
    <dbReference type="NCBI Taxonomy" id="1517"/>
    <lineage>
        <taxon>Bacteria</taxon>
        <taxon>Bacillati</taxon>
        <taxon>Bacillota</taxon>
        <taxon>Clostridia</taxon>
        <taxon>Thermoanaerobacterales</taxon>
        <taxon>Thermoanaerobacteraceae</taxon>
        <taxon>Thermoanaerobacterium</taxon>
    </lineage>
</organism>
<dbReference type="RefSeq" id="WP_094397780.1">
    <property type="nucleotide sequence ID" value="NZ_CP016893.1"/>
</dbReference>
<dbReference type="SUPFAM" id="SSF53756">
    <property type="entry name" value="UDP-Glycosyltransferase/glycogen phosphorylase"/>
    <property type="match status" value="1"/>
</dbReference>
<feature type="domain" description="Glycosyltransferase subfamily 4-like N-terminal" evidence="2">
    <location>
        <begin position="3"/>
        <end position="146"/>
    </location>
</feature>
<dbReference type="Pfam" id="PF13477">
    <property type="entry name" value="Glyco_trans_4_2"/>
    <property type="match status" value="1"/>
</dbReference>
<proteinExistence type="predicted"/>